<evidence type="ECO:0000256" key="1">
    <source>
        <dbReference type="ARBA" id="ARBA00004651"/>
    </source>
</evidence>
<dbReference type="SUPFAM" id="SSF161098">
    <property type="entry name" value="MetI-like"/>
    <property type="match status" value="2"/>
</dbReference>
<dbReference type="GO" id="GO:0005886">
    <property type="term" value="C:plasma membrane"/>
    <property type="evidence" value="ECO:0007669"/>
    <property type="project" value="UniProtKB-SubCell"/>
</dbReference>
<evidence type="ECO:0000256" key="5">
    <source>
        <dbReference type="ARBA" id="ARBA00022989"/>
    </source>
</evidence>
<evidence type="ECO:0000256" key="4">
    <source>
        <dbReference type="ARBA" id="ARBA00022692"/>
    </source>
</evidence>
<dbReference type="InterPro" id="IPR035906">
    <property type="entry name" value="MetI-like_sf"/>
</dbReference>
<dbReference type="Proteomes" id="UP001170481">
    <property type="component" value="Unassembled WGS sequence"/>
</dbReference>
<evidence type="ECO:0000256" key="2">
    <source>
        <dbReference type="ARBA" id="ARBA00022448"/>
    </source>
</evidence>
<protein>
    <submittedName>
        <fullName evidence="9">ABC transporter permease</fullName>
    </submittedName>
</protein>
<feature type="domain" description="ABC transmembrane type-1" evidence="8">
    <location>
        <begin position="81"/>
        <end position="253"/>
    </location>
</feature>
<feature type="transmembrane region" description="Helical" evidence="7">
    <location>
        <begin position="205"/>
        <end position="225"/>
    </location>
</feature>
<dbReference type="PANTHER" id="PTHR30043:SF1">
    <property type="entry name" value="ABC TRANSPORT SYSTEM PERMEASE PROTEIN P69"/>
    <property type="match status" value="1"/>
</dbReference>
<keyword evidence="2" id="KW-0813">Transport</keyword>
<feature type="transmembrane region" description="Helical" evidence="7">
    <location>
        <begin position="479"/>
        <end position="499"/>
    </location>
</feature>
<proteinExistence type="predicted"/>
<feature type="transmembrane region" description="Helical" evidence="7">
    <location>
        <begin position="78"/>
        <end position="104"/>
    </location>
</feature>
<dbReference type="RefSeq" id="WP_303595432.1">
    <property type="nucleotide sequence ID" value="NZ_JAUORK010000031.1"/>
</dbReference>
<feature type="transmembrane region" description="Helical" evidence="7">
    <location>
        <begin position="125"/>
        <end position="152"/>
    </location>
</feature>
<keyword evidence="4 7" id="KW-0812">Transmembrane</keyword>
<dbReference type="GO" id="GO:0055085">
    <property type="term" value="P:transmembrane transport"/>
    <property type="evidence" value="ECO:0007669"/>
    <property type="project" value="InterPro"/>
</dbReference>
<dbReference type="PROSITE" id="PS50928">
    <property type="entry name" value="ABC_TM1"/>
    <property type="match status" value="1"/>
</dbReference>
<dbReference type="CDD" id="cd06261">
    <property type="entry name" value="TM_PBP2"/>
    <property type="match status" value="1"/>
</dbReference>
<feature type="transmembrane region" description="Helical" evidence="7">
    <location>
        <begin position="369"/>
        <end position="388"/>
    </location>
</feature>
<keyword evidence="5 7" id="KW-1133">Transmembrane helix</keyword>
<dbReference type="EMBL" id="JAUORK010000031">
    <property type="protein sequence ID" value="MDO6673710.1"/>
    <property type="molecule type" value="Genomic_DNA"/>
</dbReference>
<reference evidence="9" key="1">
    <citation type="submission" date="2023-07" db="EMBL/GenBank/DDBJ databases">
        <title>Genome content predicts the carbon catabolic preferences of heterotrophic bacteria.</title>
        <authorList>
            <person name="Gralka M."/>
        </authorList>
    </citation>
    <scope>NUCLEOTIDE SEQUENCE</scope>
    <source>
        <strain evidence="9">C2R13</strain>
    </source>
</reference>
<evidence type="ECO:0000313" key="9">
    <source>
        <dbReference type="EMBL" id="MDO6673710.1"/>
    </source>
</evidence>
<dbReference type="AlphaFoldDB" id="A0AAP4U0W5"/>
<feature type="transmembrane region" description="Helical" evidence="7">
    <location>
        <begin position="237"/>
        <end position="254"/>
    </location>
</feature>
<evidence type="ECO:0000256" key="6">
    <source>
        <dbReference type="ARBA" id="ARBA00023136"/>
    </source>
</evidence>
<comment type="caution">
    <text evidence="9">The sequence shown here is derived from an EMBL/GenBank/DDBJ whole genome shotgun (WGS) entry which is preliminary data.</text>
</comment>
<dbReference type="PANTHER" id="PTHR30043">
    <property type="entry name" value="PHOSPHONATES TRANSPORT SYSTEM PERMEASE PROTEIN"/>
    <property type="match status" value="1"/>
</dbReference>
<evidence type="ECO:0000256" key="7">
    <source>
        <dbReference type="SAM" id="Phobius"/>
    </source>
</evidence>
<gene>
    <name evidence="9" type="ORF">Q4535_16520</name>
</gene>
<feature type="transmembrane region" description="Helical" evidence="7">
    <location>
        <begin position="325"/>
        <end position="348"/>
    </location>
</feature>
<comment type="subcellular location">
    <subcellularLocation>
        <location evidence="1">Cell membrane</location>
        <topology evidence="1">Multi-pass membrane protein</topology>
    </subcellularLocation>
</comment>
<evidence type="ECO:0000259" key="8">
    <source>
        <dbReference type="PROSITE" id="PS50928"/>
    </source>
</evidence>
<organism evidence="9 10">
    <name type="scientific">Cobetia amphilecti</name>
    <dbReference type="NCBI Taxonomy" id="1055104"/>
    <lineage>
        <taxon>Bacteria</taxon>
        <taxon>Pseudomonadati</taxon>
        <taxon>Pseudomonadota</taxon>
        <taxon>Gammaproteobacteria</taxon>
        <taxon>Oceanospirillales</taxon>
        <taxon>Halomonadaceae</taxon>
        <taxon>Cobetia</taxon>
    </lineage>
</organism>
<evidence type="ECO:0000313" key="10">
    <source>
        <dbReference type="Proteomes" id="UP001170481"/>
    </source>
</evidence>
<accession>A0AAP4U0W5</accession>
<keyword evidence="6 7" id="KW-0472">Membrane</keyword>
<evidence type="ECO:0000256" key="3">
    <source>
        <dbReference type="ARBA" id="ARBA00022475"/>
    </source>
</evidence>
<name>A0AAP4U0W5_9GAMM</name>
<dbReference type="Gene3D" id="1.10.3720.10">
    <property type="entry name" value="MetI-like"/>
    <property type="match status" value="2"/>
</dbReference>
<feature type="transmembrane region" description="Helical" evidence="7">
    <location>
        <begin position="28"/>
        <end position="46"/>
    </location>
</feature>
<sequence length="519" mass="57002">MSADPSTMTAELRHPPRWWQARSDGARLLRLGGGLVIAMLVLVPFADLSVTSRDPWQELGRMLAGLASPAPGALESPLHALILTIAFALWGTLLGALIGLPLALVYSRSRLLRGVCAGLRAVHELFWALLLLQVFGLSAATALAAITIPYAATFAKVYAEILEQLPQAPLKALPWASSRAMRFVYAELPMAWRRMASYTRYRFECGLRASVLLGFVGLPTLGFYLESAFREGRYAEAGALLWIFYLLIATLPWWGHRRVLPVLAIASLWWLGPWPDVSPTLLWRFISHDIWPAPLVNASFESLVSGELATGLLQWAGHLPDLLPAIGNTLLLGLLGTAGSLLIAMLLWPLASRHVGNRLSQHSTNGLLIFLRTTPELILAFILLLLLGPSLLPAWLALALHNGAIIAFLCARHANQIQLPPSRPQGKFECWLYELNPRVAPGMFALLLYRAETIIRETAILGMLGVVTLGFHIDSSFEYLMFDQAFALLVLTAILNIGVDSLARRLRPSGEISEDSCVR</sequence>
<dbReference type="InterPro" id="IPR000515">
    <property type="entry name" value="MetI-like"/>
</dbReference>
<keyword evidence="3" id="KW-1003">Cell membrane</keyword>